<keyword evidence="2" id="KW-1185">Reference proteome</keyword>
<reference evidence="1" key="2">
    <citation type="submission" date="2025-09" db="UniProtKB">
        <authorList>
            <consortium name="Ensembl"/>
        </authorList>
    </citation>
    <scope>IDENTIFICATION</scope>
</reference>
<proteinExistence type="predicted"/>
<reference evidence="1" key="1">
    <citation type="submission" date="2025-08" db="UniProtKB">
        <authorList>
            <consortium name="Ensembl"/>
        </authorList>
    </citation>
    <scope>IDENTIFICATION</scope>
</reference>
<dbReference type="Ensembl" id="ENSFHET00000023510.1">
    <property type="protein sequence ID" value="ENSFHEP00000031260.1"/>
    <property type="gene ID" value="ENSFHEG00000017013.1"/>
</dbReference>
<protein>
    <recommendedName>
        <fullName evidence="3">Zinc finger RING-type eukaryotic domain-containing protein</fullName>
    </recommendedName>
</protein>
<organism evidence="1 2">
    <name type="scientific">Fundulus heteroclitus</name>
    <name type="common">Killifish</name>
    <name type="synonym">Mummichog</name>
    <dbReference type="NCBI Taxonomy" id="8078"/>
    <lineage>
        <taxon>Eukaryota</taxon>
        <taxon>Metazoa</taxon>
        <taxon>Chordata</taxon>
        <taxon>Craniata</taxon>
        <taxon>Vertebrata</taxon>
        <taxon>Euteleostomi</taxon>
        <taxon>Actinopterygii</taxon>
        <taxon>Neopterygii</taxon>
        <taxon>Teleostei</taxon>
        <taxon>Neoteleostei</taxon>
        <taxon>Acanthomorphata</taxon>
        <taxon>Ovalentaria</taxon>
        <taxon>Atherinomorphae</taxon>
        <taxon>Cyprinodontiformes</taxon>
        <taxon>Fundulidae</taxon>
        <taxon>Fundulus</taxon>
    </lineage>
</organism>
<dbReference type="Proteomes" id="UP000265000">
    <property type="component" value="Unplaced"/>
</dbReference>
<evidence type="ECO:0000313" key="1">
    <source>
        <dbReference type="Ensembl" id="ENSFHEP00000031260.1"/>
    </source>
</evidence>
<evidence type="ECO:0000313" key="2">
    <source>
        <dbReference type="Proteomes" id="UP000265000"/>
    </source>
</evidence>
<dbReference type="SUPFAM" id="SSF57850">
    <property type="entry name" value="RING/U-box"/>
    <property type="match status" value="1"/>
</dbReference>
<dbReference type="AlphaFoldDB" id="A0A3Q2UK57"/>
<name>A0A3Q2UK57_FUNHE</name>
<accession>A0A3Q2UK57</accession>
<sequence>MDLLTQNRFQMDQEKLSCSICLDLLKEPSILGLRVLLSCPEGQSGIQIQNLAAFPQHRSLAP</sequence>
<evidence type="ECO:0008006" key="3">
    <source>
        <dbReference type="Google" id="ProtNLM"/>
    </source>
</evidence>